<accession>A0A1Y2GGA0</accession>
<dbReference type="EMBL" id="MCFF01000032">
    <property type="protein sequence ID" value="ORZ10015.1"/>
    <property type="molecule type" value="Genomic_DNA"/>
</dbReference>
<feature type="region of interest" description="Disordered" evidence="1">
    <location>
        <begin position="112"/>
        <end position="134"/>
    </location>
</feature>
<evidence type="ECO:0000256" key="1">
    <source>
        <dbReference type="SAM" id="MobiDB-lite"/>
    </source>
</evidence>
<sequence length="165" mass="18652">MSEAETNLQLELSWIDSAVNKSAEAFFDRFELCDKPTAHRRYILLIESRSNNLSGAEKKALADEFEHWKKNKGHKFWLDRRTHLSAMRTAGSLAETAEPYVERSFKRNLSQLEPSEPEVATHQDPLPTTPPRSTFTGIANVMTLSSPDNNGIIIIIIIITFIHGS</sequence>
<evidence type="ECO:0000313" key="3">
    <source>
        <dbReference type="Proteomes" id="UP000193648"/>
    </source>
</evidence>
<keyword evidence="3" id="KW-1185">Reference proteome</keyword>
<dbReference type="InParanoid" id="A0A1Y2GGA0"/>
<dbReference type="RefSeq" id="XP_021879105.1">
    <property type="nucleotide sequence ID" value="XM_022019494.1"/>
</dbReference>
<evidence type="ECO:0000313" key="2">
    <source>
        <dbReference type="EMBL" id="ORZ10015.1"/>
    </source>
</evidence>
<dbReference type="AlphaFoldDB" id="A0A1Y2GGA0"/>
<dbReference type="OrthoDB" id="2445449at2759"/>
<gene>
    <name evidence="2" type="ORF">BCR41DRAFT_132578</name>
</gene>
<protein>
    <submittedName>
        <fullName evidence="2">Uncharacterized protein</fullName>
    </submittedName>
</protein>
<dbReference type="Proteomes" id="UP000193648">
    <property type="component" value="Unassembled WGS sequence"/>
</dbReference>
<comment type="caution">
    <text evidence="2">The sequence shown here is derived from an EMBL/GenBank/DDBJ whole genome shotgun (WGS) entry which is preliminary data.</text>
</comment>
<dbReference type="GeneID" id="33561339"/>
<reference evidence="2 3" key="1">
    <citation type="submission" date="2016-07" db="EMBL/GenBank/DDBJ databases">
        <title>Pervasive Adenine N6-methylation of Active Genes in Fungi.</title>
        <authorList>
            <consortium name="DOE Joint Genome Institute"/>
            <person name="Mondo S.J."/>
            <person name="Dannebaum R.O."/>
            <person name="Kuo R.C."/>
            <person name="Labutti K."/>
            <person name="Haridas S."/>
            <person name="Kuo A."/>
            <person name="Salamov A."/>
            <person name="Ahrendt S.R."/>
            <person name="Lipzen A."/>
            <person name="Sullivan W."/>
            <person name="Andreopoulos W.B."/>
            <person name="Clum A."/>
            <person name="Lindquist E."/>
            <person name="Daum C."/>
            <person name="Ramamoorthy G.K."/>
            <person name="Gryganskyi A."/>
            <person name="Culley D."/>
            <person name="Magnuson J.K."/>
            <person name="James T.Y."/>
            <person name="O'Malley M.A."/>
            <person name="Stajich J.E."/>
            <person name="Spatafora J.W."/>
            <person name="Visel A."/>
            <person name="Grigoriev I.V."/>
        </authorList>
    </citation>
    <scope>NUCLEOTIDE SEQUENCE [LARGE SCALE GENOMIC DNA]</scope>
    <source>
        <strain evidence="2 3">NRRL 3116</strain>
    </source>
</reference>
<proteinExistence type="predicted"/>
<name>A0A1Y2GGA0_9FUNG</name>
<organism evidence="2 3">
    <name type="scientific">Lobosporangium transversale</name>
    <dbReference type="NCBI Taxonomy" id="64571"/>
    <lineage>
        <taxon>Eukaryota</taxon>
        <taxon>Fungi</taxon>
        <taxon>Fungi incertae sedis</taxon>
        <taxon>Mucoromycota</taxon>
        <taxon>Mortierellomycotina</taxon>
        <taxon>Mortierellomycetes</taxon>
        <taxon>Mortierellales</taxon>
        <taxon>Mortierellaceae</taxon>
        <taxon>Lobosporangium</taxon>
    </lineage>
</organism>